<dbReference type="InterPro" id="IPR005807">
    <property type="entry name" value="SecE_bac"/>
</dbReference>
<comment type="subcellular location">
    <subcellularLocation>
        <location evidence="9">Cell membrane</location>
        <topology evidence="9">Single-pass membrane protein</topology>
    </subcellularLocation>
    <subcellularLocation>
        <location evidence="1">Membrane</location>
    </subcellularLocation>
</comment>
<dbReference type="GO" id="GO:0065002">
    <property type="term" value="P:intracellular protein transmembrane transport"/>
    <property type="evidence" value="ECO:0007669"/>
    <property type="project" value="UniProtKB-UniRule"/>
</dbReference>
<dbReference type="GO" id="GO:0005886">
    <property type="term" value="C:plasma membrane"/>
    <property type="evidence" value="ECO:0007669"/>
    <property type="project" value="UniProtKB-SubCell"/>
</dbReference>
<evidence type="ECO:0000313" key="12">
    <source>
        <dbReference type="Proteomes" id="UP000006637"/>
    </source>
</evidence>
<dbReference type="GO" id="GO:0006605">
    <property type="term" value="P:protein targeting"/>
    <property type="evidence" value="ECO:0007669"/>
    <property type="project" value="UniProtKB-UniRule"/>
</dbReference>
<accession>Q1AU16</accession>
<keyword evidence="6 9" id="KW-1133">Transmembrane helix</keyword>
<dbReference type="PANTHER" id="PTHR33910">
    <property type="entry name" value="PROTEIN TRANSLOCASE SUBUNIT SECE"/>
    <property type="match status" value="1"/>
</dbReference>
<sequence length="86" mass="9670">MAKRQVSTATRGAGKKSGRKAQRQGRLAGAKRFVREVRAELGRVTWPDREQLQQSTAVVLIIVLLLTAYIAAWDFVFQSLARLIFL</sequence>
<keyword evidence="7 9" id="KW-0811">Translocation</keyword>
<dbReference type="GO" id="GO:0008320">
    <property type="term" value="F:protein transmembrane transporter activity"/>
    <property type="evidence" value="ECO:0007669"/>
    <property type="project" value="UniProtKB-UniRule"/>
</dbReference>
<dbReference type="OrthoDB" id="9805743at2"/>
<protein>
    <recommendedName>
        <fullName evidence="9">Protein translocase subunit SecE</fullName>
    </recommendedName>
</protein>
<dbReference type="STRING" id="266117.Rxyl_2168"/>
<dbReference type="HAMAP" id="MF_00422">
    <property type="entry name" value="SecE"/>
    <property type="match status" value="1"/>
</dbReference>
<name>Q1AU16_RUBXD</name>
<keyword evidence="8 9" id="KW-0472">Membrane</keyword>
<keyword evidence="5 9" id="KW-0653">Protein transport</keyword>
<proteinExistence type="inferred from homology"/>
<dbReference type="Pfam" id="PF00584">
    <property type="entry name" value="SecE"/>
    <property type="match status" value="1"/>
</dbReference>
<dbReference type="EMBL" id="CP000386">
    <property type="protein sequence ID" value="ABG05112.1"/>
    <property type="molecule type" value="Genomic_DNA"/>
</dbReference>
<evidence type="ECO:0000256" key="1">
    <source>
        <dbReference type="ARBA" id="ARBA00004370"/>
    </source>
</evidence>
<keyword evidence="3 9" id="KW-1003">Cell membrane</keyword>
<evidence type="ECO:0000256" key="10">
    <source>
        <dbReference type="SAM" id="MobiDB-lite"/>
    </source>
</evidence>
<organism evidence="11 12">
    <name type="scientific">Rubrobacter xylanophilus (strain DSM 9941 / JCM 11954 / NBRC 16129 / PRD-1)</name>
    <dbReference type="NCBI Taxonomy" id="266117"/>
    <lineage>
        <taxon>Bacteria</taxon>
        <taxon>Bacillati</taxon>
        <taxon>Actinomycetota</taxon>
        <taxon>Rubrobacteria</taxon>
        <taxon>Rubrobacterales</taxon>
        <taxon>Rubrobacteraceae</taxon>
        <taxon>Rubrobacter</taxon>
    </lineage>
</organism>
<dbReference type="GO" id="GO:0009306">
    <property type="term" value="P:protein secretion"/>
    <property type="evidence" value="ECO:0007669"/>
    <property type="project" value="UniProtKB-UniRule"/>
</dbReference>
<dbReference type="GO" id="GO:0043952">
    <property type="term" value="P:protein transport by the Sec complex"/>
    <property type="evidence" value="ECO:0007669"/>
    <property type="project" value="UniProtKB-UniRule"/>
</dbReference>
<evidence type="ECO:0000313" key="11">
    <source>
        <dbReference type="EMBL" id="ABG05112.1"/>
    </source>
</evidence>
<feature type="compositionally biased region" description="Basic residues" evidence="10">
    <location>
        <begin position="13"/>
        <end position="23"/>
    </location>
</feature>
<evidence type="ECO:0000256" key="2">
    <source>
        <dbReference type="ARBA" id="ARBA00022448"/>
    </source>
</evidence>
<comment type="similarity">
    <text evidence="9">Belongs to the SecE/SEC61-gamma family.</text>
</comment>
<dbReference type="InterPro" id="IPR001901">
    <property type="entry name" value="Translocase_SecE/Sec61-g"/>
</dbReference>
<comment type="subunit">
    <text evidence="9">Component of the Sec protein translocase complex. Heterotrimer consisting of SecY, SecE and SecG subunits. The heterotrimers can form oligomers, although 1 heterotrimer is thought to be able to translocate proteins. Interacts with the ribosome. Interacts with SecDF, and other proteins may be involved. Interacts with SecA.</text>
</comment>
<dbReference type="PANTHER" id="PTHR33910:SF1">
    <property type="entry name" value="PROTEIN TRANSLOCASE SUBUNIT SECE"/>
    <property type="match status" value="1"/>
</dbReference>
<dbReference type="HOGENOM" id="CLU_113663_5_3_11"/>
<dbReference type="KEGG" id="rxy:Rxyl_2168"/>
<keyword evidence="2 9" id="KW-0813">Transport</keyword>
<feature type="region of interest" description="Disordered" evidence="10">
    <location>
        <begin position="1"/>
        <end position="28"/>
    </location>
</feature>
<dbReference type="eggNOG" id="COG0690">
    <property type="taxonomic scope" value="Bacteria"/>
</dbReference>
<evidence type="ECO:0000256" key="3">
    <source>
        <dbReference type="ARBA" id="ARBA00022475"/>
    </source>
</evidence>
<keyword evidence="12" id="KW-1185">Reference proteome</keyword>
<dbReference type="PROSITE" id="PS01067">
    <property type="entry name" value="SECE_SEC61G"/>
    <property type="match status" value="1"/>
</dbReference>
<feature type="compositionally biased region" description="Polar residues" evidence="10">
    <location>
        <begin position="1"/>
        <end position="10"/>
    </location>
</feature>
<dbReference type="Gene3D" id="1.20.5.1030">
    <property type="entry name" value="Preprotein translocase secy subunit"/>
    <property type="match status" value="1"/>
</dbReference>
<evidence type="ECO:0000256" key="7">
    <source>
        <dbReference type="ARBA" id="ARBA00023010"/>
    </source>
</evidence>
<gene>
    <name evidence="9" type="primary">secE</name>
    <name evidence="11" type="ordered locus">Rxyl_2168</name>
</gene>
<dbReference type="Proteomes" id="UP000006637">
    <property type="component" value="Chromosome"/>
</dbReference>
<evidence type="ECO:0000256" key="6">
    <source>
        <dbReference type="ARBA" id="ARBA00022989"/>
    </source>
</evidence>
<dbReference type="RefSeq" id="WP_011565127.1">
    <property type="nucleotide sequence ID" value="NC_008148.1"/>
</dbReference>
<reference evidence="11 12" key="1">
    <citation type="submission" date="2006-06" db="EMBL/GenBank/DDBJ databases">
        <title>Complete sequence of Rubrobacter xylanophilus DSM 9941.</title>
        <authorList>
            <consortium name="US DOE Joint Genome Institute"/>
            <person name="Copeland A."/>
            <person name="Lucas S."/>
            <person name="Lapidus A."/>
            <person name="Barry K."/>
            <person name="Detter J.C."/>
            <person name="Glavina del Rio T."/>
            <person name="Hammon N."/>
            <person name="Israni S."/>
            <person name="Dalin E."/>
            <person name="Tice H."/>
            <person name="Pitluck S."/>
            <person name="Munk A.C."/>
            <person name="Brettin T."/>
            <person name="Bruce D."/>
            <person name="Han C."/>
            <person name="Tapia R."/>
            <person name="Gilna P."/>
            <person name="Schmutz J."/>
            <person name="Larimer F."/>
            <person name="Land M."/>
            <person name="Hauser L."/>
            <person name="Kyrpides N."/>
            <person name="Lykidis A."/>
            <person name="da Costa M.S."/>
            <person name="Rainey F.A."/>
            <person name="Empadinhas N."/>
            <person name="Jolivet E."/>
            <person name="Battista J.R."/>
            <person name="Richardson P."/>
        </authorList>
    </citation>
    <scope>NUCLEOTIDE SEQUENCE [LARGE SCALE GENOMIC DNA]</scope>
    <source>
        <strain evidence="12">DSM 9941 / NBRC 16129 / PRD-1</strain>
    </source>
</reference>
<evidence type="ECO:0000256" key="8">
    <source>
        <dbReference type="ARBA" id="ARBA00023136"/>
    </source>
</evidence>
<dbReference type="InterPro" id="IPR038379">
    <property type="entry name" value="SecE_sf"/>
</dbReference>
<evidence type="ECO:0000256" key="5">
    <source>
        <dbReference type="ARBA" id="ARBA00022927"/>
    </source>
</evidence>
<comment type="function">
    <text evidence="9">Essential subunit of the Sec protein translocation channel SecYEG. Clamps together the 2 halves of SecY. May contact the channel plug during translocation.</text>
</comment>
<dbReference type="AlphaFoldDB" id="Q1AU16"/>
<evidence type="ECO:0000256" key="9">
    <source>
        <dbReference type="HAMAP-Rule" id="MF_00422"/>
    </source>
</evidence>
<evidence type="ECO:0000256" key="4">
    <source>
        <dbReference type="ARBA" id="ARBA00022692"/>
    </source>
</evidence>
<feature type="transmembrane region" description="Helical" evidence="9">
    <location>
        <begin position="57"/>
        <end position="77"/>
    </location>
</feature>
<dbReference type="NCBIfam" id="TIGR00964">
    <property type="entry name" value="secE_bact"/>
    <property type="match status" value="1"/>
</dbReference>
<keyword evidence="4 9" id="KW-0812">Transmembrane</keyword>